<evidence type="ECO:0000313" key="3">
    <source>
        <dbReference type="EMBL" id="TDO23975.1"/>
    </source>
</evidence>
<sequence length="156" mass="17505">MNDTIDLWKARITEKINARTLDWTDAEKFKLDLPYLKHVTNLVADKHQTQTELDEFGEKLDQLITWIPIRGEDGMLAYGLYSKELAEFKSFVGRKYQLVPARHYGQLFLPIGIALGVSFGLLFKNLALGLALGVAIGVALGAGMKRKAEKDGRIIE</sequence>
<organism evidence="3 4">
    <name type="scientific">Pedobacter duraquae</name>
    <dbReference type="NCBI Taxonomy" id="425511"/>
    <lineage>
        <taxon>Bacteria</taxon>
        <taxon>Pseudomonadati</taxon>
        <taxon>Bacteroidota</taxon>
        <taxon>Sphingobacteriia</taxon>
        <taxon>Sphingobacteriales</taxon>
        <taxon>Sphingobacteriaceae</taxon>
        <taxon>Pedobacter</taxon>
    </lineage>
</organism>
<reference evidence="3 4" key="1">
    <citation type="submission" date="2019-03" db="EMBL/GenBank/DDBJ databases">
        <title>Genomic Encyclopedia of Archaeal and Bacterial Type Strains, Phase II (KMG-II): from individual species to whole genera.</title>
        <authorList>
            <person name="Goeker M."/>
        </authorList>
    </citation>
    <scope>NUCLEOTIDE SEQUENCE [LARGE SCALE GENOMIC DNA]</scope>
    <source>
        <strain evidence="3 4">DSM 19034</strain>
    </source>
</reference>
<evidence type="ECO:0000313" key="4">
    <source>
        <dbReference type="Proteomes" id="UP000295499"/>
    </source>
</evidence>
<dbReference type="AlphaFoldDB" id="A0A4R6IPU6"/>
<evidence type="ECO:0000259" key="2">
    <source>
        <dbReference type="Pfam" id="PF26273"/>
    </source>
</evidence>
<keyword evidence="1" id="KW-1133">Transmembrane helix</keyword>
<gene>
    <name evidence="3" type="ORF">CLV32_0262</name>
</gene>
<evidence type="ECO:0000256" key="1">
    <source>
        <dbReference type="SAM" id="Phobius"/>
    </source>
</evidence>
<feature type="transmembrane region" description="Helical" evidence="1">
    <location>
        <begin position="104"/>
        <end position="121"/>
    </location>
</feature>
<dbReference type="Proteomes" id="UP000295499">
    <property type="component" value="Unassembled WGS sequence"/>
</dbReference>
<protein>
    <recommendedName>
        <fullName evidence="2">Glycine zipper-like domain-containing protein</fullName>
    </recommendedName>
</protein>
<keyword evidence="1" id="KW-0812">Transmembrane</keyword>
<proteinExistence type="predicted"/>
<dbReference type="InterPro" id="IPR058598">
    <property type="entry name" value="Gly_zipper-like_dom"/>
</dbReference>
<accession>A0A4R6IPU6</accession>
<dbReference type="EMBL" id="SNWM01000001">
    <property type="protein sequence ID" value="TDO23975.1"/>
    <property type="molecule type" value="Genomic_DNA"/>
</dbReference>
<feature type="domain" description="Glycine zipper-like" evidence="2">
    <location>
        <begin position="110"/>
        <end position="147"/>
    </location>
</feature>
<name>A0A4R6IPU6_9SPHI</name>
<dbReference type="RefSeq" id="WP_208110932.1">
    <property type="nucleotide sequence ID" value="NZ_SNWM01000001.1"/>
</dbReference>
<keyword evidence="1" id="KW-0472">Membrane</keyword>
<comment type="caution">
    <text evidence="3">The sequence shown here is derived from an EMBL/GenBank/DDBJ whole genome shotgun (WGS) entry which is preliminary data.</text>
</comment>
<dbReference type="Pfam" id="PF26273">
    <property type="entry name" value="Gly_zipper"/>
    <property type="match status" value="1"/>
</dbReference>
<feature type="transmembrane region" description="Helical" evidence="1">
    <location>
        <begin position="127"/>
        <end position="144"/>
    </location>
</feature>
<keyword evidence="4" id="KW-1185">Reference proteome</keyword>